<dbReference type="Proteomes" id="UP000827092">
    <property type="component" value="Unassembled WGS sequence"/>
</dbReference>
<evidence type="ECO:0000313" key="1">
    <source>
        <dbReference type="EMBL" id="KAG8185966.1"/>
    </source>
</evidence>
<sequence>MRRPSVVVAVQPVNVAEPSAVRSTVRRPKRDLPLPGDPHLGLEETVLFVLFVVVLVTETDSRLHGAGLTPASAREQKQ</sequence>
<gene>
    <name evidence="1" type="ORF">JTE90_003526</name>
</gene>
<reference evidence="1 2" key="1">
    <citation type="journal article" date="2022" name="Nat. Ecol. Evol.">
        <title>A masculinizing supergene underlies an exaggerated male reproductive morph in a spider.</title>
        <authorList>
            <person name="Hendrickx F."/>
            <person name="De Corte Z."/>
            <person name="Sonet G."/>
            <person name="Van Belleghem S.M."/>
            <person name="Kostlbacher S."/>
            <person name="Vangestel C."/>
        </authorList>
    </citation>
    <scope>NUCLEOTIDE SEQUENCE [LARGE SCALE GENOMIC DNA]</scope>
    <source>
        <strain evidence="1">W744_W776</strain>
    </source>
</reference>
<dbReference type="AlphaFoldDB" id="A0AAV6UQQ8"/>
<proteinExistence type="predicted"/>
<name>A0AAV6UQQ8_9ARAC</name>
<organism evidence="1 2">
    <name type="scientific">Oedothorax gibbosus</name>
    <dbReference type="NCBI Taxonomy" id="931172"/>
    <lineage>
        <taxon>Eukaryota</taxon>
        <taxon>Metazoa</taxon>
        <taxon>Ecdysozoa</taxon>
        <taxon>Arthropoda</taxon>
        <taxon>Chelicerata</taxon>
        <taxon>Arachnida</taxon>
        <taxon>Araneae</taxon>
        <taxon>Araneomorphae</taxon>
        <taxon>Entelegynae</taxon>
        <taxon>Araneoidea</taxon>
        <taxon>Linyphiidae</taxon>
        <taxon>Erigoninae</taxon>
        <taxon>Oedothorax</taxon>
    </lineage>
</organism>
<dbReference type="EMBL" id="JAFNEN010000318">
    <property type="protein sequence ID" value="KAG8185966.1"/>
    <property type="molecule type" value="Genomic_DNA"/>
</dbReference>
<protein>
    <submittedName>
        <fullName evidence="1">Uncharacterized protein</fullName>
    </submittedName>
</protein>
<keyword evidence="2" id="KW-1185">Reference proteome</keyword>
<comment type="caution">
    <text evidence="1">The sequence shown here is derived from an EMBL/GenBank/DDBJ whole genome shotgun (WGS) entry which is preliminary data.</text>
</comment>
<evidence type="ECO:0000313" key="2">
    <source>
        <dbReference type="Proteomes" id="UP000827092"/>
    </source>
</evidence>
<accession>A0AAV6UQQ8</accession>